<proteinExistence type="predicted"/>
<dbReference type="GO" id="GO:0000175">
    <property type="term" value="F:3'-5'-RNA exonuclease activity"/>
    <property type="evidence" value="ECO:0007669"/>
    <property type="project" value="TreeGrafter"/>
</dbReference>
<sequence length="580" mass="66543">MDLTETHSYKCKVNVTLRSTKPVVGCEINPFVSVRSEGPLPAPSRDYSVSYKWYREQKFCSIHHDKMATFQCVSCVKLNITRKESYHCSTKCFLNSWQAHMWRHRLKMETSTDDKQTIRKLRSCGSWPEFGSECLSNEKAVVMEEEKEWLLVSCSKNYVPKMDDLGLTLKLECVAVDFSSNTALSDLNVTLTDPVIEFPTAQPRCIVQIQCPRESSSLCSTSLNGIHFSVLSYNILSDLYTNQKYHYCPSWALVWEYRRHNLLREIIEYSADIICLQEVQSDHFENFFKPELTKEGYMVVYKKRTNEVYTGKQFVTDGCATFYRNDLFKEVAKYEIEFNKKTSPVVEALKSELRNEASIRLKKDNIALVVILGTPKYCHTYNAFPSRVCVVNAHICSDPKFPDVKLFQVVTLINELEKILQPEIPLLICGDFNSVPKSDPHTFMVTGRLEYSDSVDPYGVYQHLKLDHQFSLASAYASFGLAVGKQERHLGKFNLKTREPILTFFSPRFSKTLDYIFFTECFLIVNSLELEGVLELLDNKDLAAGLPSPLWSSDHIALMATFRMLPKNHPATARKQADPS</sequence>
<dbReference type="PANTHER" id="PTHR12121:SF79">
    <property type="entry name" value="CARBON CATABOLITE REPRESSOR PROTEIN 4 HOMOLOG 1-LIKE ISOFORM X1"/>
    <property type="match status" value="1"/>
</dbReference>
<name>A0A834TWM2_9FABA</name>
<dbReference type="OrthoDB" id="428734at2759"/>
<organism evidence="2 3">
    <name type="scientific">Senna tora</name>
    <dbReference type="NCBI Taxonomy" id="362788"/>
    <lineage>
        <taxon>Eukaryota</taxon>
        <taxon>Viridiplantae</taxon>
        <taxon>Streptophyta</taxon>
        <taxon>Embryophyta</taxon>
        <taxon>Tracheophyta</taxon>
        <taxon>Spermatophyta</taxon>
        <taxon>Magnoliopsida</taxon>
        <taxon>eudicotyledons</taxon>
        <taxon>Gunneridae</taxon>
        <taxon>Pentapetalae</taxon>
        <taxon>rosids</taxon>
        <taxon>fabids</taxon>
        <taxon>Fabales</taxon>
        <taxon>Fabaceae</taxon>
        <taxon>Caesalpinioideae</taxon>
        <taxon>Cassia clade</taxon>
        <taxon>Senna</taxon>
    </lineage>
</organism>
<dbReference type="InterPro" id="IPR005135">
    <property type="entry name" value="Endo/exonuclease/phosphatase"/>
</dbReference>
<dbReference type="AlphaFoldDB" id="A0A834TWM2"/>
<dbReference type="SUPFAM" id="SSF56219">
    <property type="entry name" value="DNase I-like"/>
    <property type="match status" value="1"/>
</dbReference>
<dbReference type="InterPro" id="IPR036691">
    <property type="entry name" value="Endo/exonu/phosph_ase_sf"/>
</dbReference>
<keyword evidence="3" id="KW-1185">Reference proteome</keyword>
<evidence type="ECO:0000313" key="3">
    <source>
        <dbReference type="Proteomes" id="UP000634136"/>
    </source>
</evidence>
<dbReference type="Gene3D" id="3.60.10.10">
    <property type="entry name" value="Endonuclease/exonuclease/phosphatase"/>
    <property type="match status" value="1"/>
</dbReference>
<dbReference type="EMBL" id="JAAIUW010000005">
    <property type="protein sequence ID" value="KAF7829935.1"/>
    <property type="molecule type" value="Genomic_DNA"/>
</dbReference>
<dbReference type="Proteomes" id="UP000634136">
    <property type="component" value="Unassembled WGS sequence"/>
</dbReference>
<gene>
    <name evidence="2" type="ORF">G2W53_012268</name>
</gene>
<dbReference type="Pfam" id="PF03372">
    <property type="entry name" value="Exo_endo_phos"/>
    <property type="match status" value="1"/>
</dbReference>
<comment type="caution">
    <text evidence="2">The sequence shown here is derived from an EMBL/GenBank/DDBJ whole genome shotgun (WGS) entry which is preliminary data.</text>
</comment>
<evidence type="ECO:0000259" key="1">
    <source>
        <dbReference type="Pfam" id="PF03372"/>
    </source>
</evidence>
<evidence type="ECO:0000313" key="2">
    <source>
        <dbReference type="EMBL" id="KAF7829935.1"/>
    </source>
</evidence>
<reference evidence="2" key="1">
    <citation type="submission" date="2020-09" db="EMBL/GenBank/DDBJ databases">
        <title>Genome-Enabled Discovery of Anthraquinone Biosynthesis in Senna tora.</title>
        <authorList>
            <person name="Kang S.-H."/>
            <person name="Pandey R.P."/>
            <person name="Lee C.-M."/>
            <person name="Sim J.-S."/>
            <person name="Jeong J.-T."/>
            <person name="Choi B.-S."/>
            <person name="Jung M."/>
            <person name="Ginzburg D."/>
            <person name="Zhao K."/>
            <person name="Won S.Y."/>
            <person name="Oh T.-J."/>
            <person name="Yu Y."/>
            <person name="Kim N.-H."/>
            <person name="Lee O.R."/>
            <person name="Lee T.-H."/>
            <person name="Bashyal P."/>
            <person name="Kim T.-S."/>
            <person name="Lee W.-H."/>
            <person name="Kawkins C."/>
            <person name="Kim C.-K."/>
            <person name="Kim J.S."/>
            <person name="Ahn B.O."/>
            <person name="Rhee S.Y."/>
            <person name="Sohng J.K."/>
        </authorList>
    </citation>
    <scope>NUCLEOTIDE SEQUENCE</scope>
    <source>
        <tissue evidence="2">Leaf</tissue>
    </source>
</reference>
<dbReference type="PANTHER" id="PTHR12121">
    <property type="entry name" value="CARBON CATABOLITE REPRESSOR PROTEIN 4"/>
    <property type="match status" value="1"/>
</dbReference>
<dbReference type="InterPro" id="IPR050410">
    <property type="entry name" value="CCR4/nocturin_mRNA_transcr"/>
</dbReference>
<feature type="domain" description="Endonuclease/exonuclease/phosphatase" evidence="1">
    <location>
        <begin position="231"/>
        <end position="555"/>
    </location>
</feature>
<protein>
    <submittedName>
        <fullName evidence="2">Carbon catabolite repressor protein 4-like protein 1-like</fullName>
    </submittedName>
</protein>
<accession>A0A834TWM2</accession>